<accession>A0ABT6RPB2</accession>
<dbReference type="EMBL" id="JASCIR010000005">
    <property type="protein sequence ID" value="MDI3386277.1"/>
    <property type="molecule type" value="Genomic_DNA"/>
</dbReference>
<dbReference type="InterPro" id="IPR007278">
    <property type="entry name" value="DUF397"/>
</dbReference>
<dbReference type="Proteomes" id="UP001224661">
    <property type="component" value="Unassembled WGS sequence"/>
</dbReference>
<dbReference type="Pfam" id="PF04149">
    <property type="entry name" value="DUF397"/>
    <property type="match status" value="1"/>
</dbReference>
<feature type="compositionally biased region" description="Polar residues" evidence="1">
    <location>
        <begin position="1"/>
        <end position="21"/>
    </location>
</feature>
<reference evidence="3 4" key="1">
    <citation type="submission" date="2023-05" db="EMBL/GenBank/DDBJ databases">
        <title>Draft genome sequence of Streptomyces sp. B-S-A8 isolated from a cave soil in Thailand.</title>
        <authorList>
            <person name="Chamroensaksri N."/>
            <person name="Muangham S."/>
        </authorList>
    </citation>
    <scope>NUCLEOTIDE SEQUENCE [LARGE SCALE GENOMIC DNA]</scope>
    <source>
        <strain evidence="3 4">B-S-A8</strain>
    </source>
</reference>
<name>A0ABT6RPB2_9ACTN</name>
<evidence type="ECO:0000256" key="1">
    <source>
        <dbReference type="SAM" id="MobiDB-lite"/>
    </source>
</evidence>
<evidence type="ECO:0000313" key="3">
    <source>
        <dbReference type="EMBL" id="MDI3386277.1"/>
    </source>
</evidence>
<protein>
    <submittedName>
        <fullName evidence="3">DUF397 domain-containing protein</fullName>
    </submittedName>
</protein>
<gene>
    <name evidence="3" type="ORF">QIS99_08615</name>
</gene>
<evidence type="ECO:0000313" key="4">
    <source>
        <dbReference type="Proteomes" id="UP001224661"/>
    </source>
</evidence>
<evidence type="ECO:0000259" key="2">
    <source>
        <dbReference type="Pfam" id="PF04149"/>
    </source>
</evidence>
<sequence length="75" mass="7820">MNAGRSSSTTPELTWRKSSYSTGGGGECVEVATTGSAVHIRDSKRALDGPVLTVGYDAWAGFVDLASTRQAQGEL</sequence>
<feature type="domain" description="DUF397" evidence="2">
    <location>
        <begin position="13"/>
        <end position="64"/>
    </location>
</feature>
<organism evidence="3 4">
    <name type="scientific">Streptomyces solicavernae</name>
    <dbReference type="NCBI Taxonomy" id="3043614"/>
    <lineage>
        <taxon>Bacteria</taxon>
        <taxon>Bacillati</taxon>
        <taxon>Actinomycetota</taxon>
        <taxon>Actinomycetes</taxon>
        <taxon>Kitasatosporales</taxon>
        <taxon>Streptomycetaceae</taxon>
        <taxon>Streptomyces</taxon>
    </lineage>
</organism>
<feature type="region of interest" description="Disordered" evidence="1">
    <location>
        <begin position="1"/>
        <end position="25"/>
    </location>
</feature>
<dbReference type="RefSeq" id="WP_282512082.1">
    <property type="nucleotide sequence ID" value="NZ_JASCIR010000005.1"/>
</dbReference>
<comment type="caution">
    <text evidence="3">The sequence shown here is derived from an EMBL/GenBank/DDBJ whole genome shotgun (WGS) entry which is preliminary data.</text>
</comment>
<proteinExistence type="predicted"/>
<keyword evidence="4" id="KW-1185">Reference proteome</keyword>